<accession>A0A2T1HLU7</accession>
<gene>
    <name evidence="1" type="ORF">SLNSH_23160</name>
</gene>
<dbReference type="EMBL" id="PVZS01000046">
    <property type="protein sequence ID" value="PSC02606.1"/>
    <property type="molecule type" value="Genomic_DNA"/>
</dbReference>
<comment type="caution">
    <text evidence="1">The sequence shown here is derived from an EMBL/GenBank/DDBJ whole genome shotgun (WGS) entry which is preliminary data.</text>
</comment>
<organism evidence="1 2">
    <name type="scientific">Alsobacter soli</name>
    <dbReference type="NCBI Taxonomy" id="2109933"/>
    <lineage>
        <taxon>Bacteria</taxon>
        <taxon>Pseudomonadati</taxon>
        <taxon>Pseudomonadota</taxon>
        <taxon>Alphaproteobacteria</taxon>
        <taxon>Hyphomicrobiales</taxon>
        <taxon>Alsobacteraceae</taxon>
        <taxon>Alsobacter</taxon>
    </lineage>
</organism>
<dbReference type="Proteomes" id="UP000239772">
    <property type="component" value="Unassembled WGS sequence"/>
</dbReference>
<evidence type="ECO:0000313" key="2">
    <source>
        <dbReference type="Proteomes" id="UP000239772"/>
    </source>
</evidence>
<evidence type="ECO:0000313" key="1">
    <source>
        <dbReference type="EMBL" id="PSC02606.1"/>
    </source>
</evidence>
<proteinExistence type="predicted"/>
<sequence>MRAASRPLPHFEPRISPMTYLFFPIDVDWDDDDELIDPLDLFLESGVIGGAECDRITVGCSDQDEGFLIRFQSESDAFAAKLAVPSLVEPNAYAAEVIRGPGTLVRPLRGQGHGLPDPAPQEAHRLPPIVQAGRMKPVVLKFEGDGLFLALALTWIENRDFQEPYWRHEFRRKQPLFLEFKDRSQAFWFKLRFS</sequence>
<reference evidence="2" key="1">
    <citation type="submission" date="2018-03" db="EMBL/GenBank/DDBJ databases">
        <authorList>
            <person name="Sun L."/>
            <person name="Liu H."/>
            <person name="Chen W."/>
            <person name="Huang K."/>
            <person name="Liu W."/>
            <person name="Gao X."/>
        </authorList>
    </citation>
    <scope>NUCLEOTIDE SEQUENCE [LARGE SCALE GENOMIC DNA]</scope>
    <source>
        <strain evidence="2">SH9</strain>
    </source>
</reference>
<dbReference type="AlphaFoldDB" id="A0A2T1HLU7"/>
<name>A0A2T1HLU7_9HYPH</name>
<keyword evidence="2" id="KW-1185">Reference proteome</keyword>
<protein>
    <submittedName>
        <fullName evidence="1">Uncharacterized protein</fullName>
    </submittedName>
</protein>